<comment type="caution">
    <text evidence="1">The sequence shown here is derived from an EMBL/GenBank/DDBJ whole genome shotgun (WGS) entry which is preliminary data.</text>
</comment>
<dbReference type="NCBIfam" id="TIGR02453">
    <property type="entry name" value="TIGR02453 family protein"/>
    <property type="match status" value="1"/>
</dbReference>
<evidence type="ECO:0000313" key="1">
    <source>
        <dbReference type="EMBL" id="MBS7232850.1"/>
    </source>
</evidence>
<dbReference type="Pfam" id="PF09365">
    <property type="entry name" value="DUF2461"/>
    <property type="match status" value="1"/>
</dbReference>
<proteinExistence type="predicted"/>
<gene>
    <name evidence="1" type="ORF">KHA90_17665</name>
</gene>
<name>A0ABS5PFZ6_9FLAO</name>
<organism evidence="1 2">
    <name type="scientific">Flavobacterium psychroterrae</name>
    <dbReference type="NCBI Taxonomy" id="2133767"/>
    <lineage>
        <taxon>Bacteria</taxon>
        <taxon>Pseudomonadati</taxon>
        <taxon>Bacteroidota</taxon>
        <taxon>Flavobacteriia</taxon>
        <taxon>Flavobacteriales</taxon>
        <taxon>Flavobacteriaceae</taxon>
        <taxon>Flavobacterium</taxon>
    </lineage>
</organism>
<protein>
    <submittedName>
        <fullName evidence="1">DUF2461 domain-containing protein</fullName>
    </submittedName>
</protein>
<reference evidence="1 2" key="1">
    <citation type="journal article" date="2018" name="Int. J. Syst. Evol. Microbiol.">
        <title>Flavobacterium chryseum sp. nov. and Flavobacterium psychroterrae sp. nov., novel environmental bacteria isolated from Antarctica.</title>
        <authorList>
            <person name="Kralova S."/>
            <person name="Svec P."/>
            <person name="Busse H.J."/>
            <person name="Stankova E."/>
            <person name="Vaczi P."/>
            <person name="Sedlacek I."/>
        </authorList>
    </citation>
    <scope>NUCLEOTIDE SEQUENCE [LARGE SCALE GENOMIC DNA]</scope>
    <source>
        <strain evidence="1 2">CCM 8827</strain>
    </source>
</reference>
<keyword evidence="2" id="KW-1185">Reference proteome</keyword>
<dbReference type="PIRSF" id="PIRSF028451">
    <property type="entry name" value="UCP028451"/>
    <property type="match status" value="1"/>
</dbReference>
<dbReference type="InterPro" id="IPR012808">
    <property type="entry name" value="CHP02453"/>
</dbReference>
<dbReference type="PANTHER" id="PTHR36452">
    <property type="entry name" value="CHROMOSOME 12, WHOLE GENOME SHOTGUN SEQUENCE"/>
    <property type="match status" value="1"/>
</dbReference>
<dbReference type="Proteomes" id="UP000722625">
    <property type="component" value="Unassembled WGS sequence"/>
</dbReference>
<accession>A0ABS5PFZ6</accession>
<dbReference type="RefSeq" id="WP_213303766.1">
    <property type="nucleotide sequence ID" value="NZ_JAGYVZ010000018.1"/>
</dbReference>
<dbReference type="PANTHER" id="PTHR36452:SF1">
    <property type="entry name" value="DUF2461 DOMAIN-CONTAINING PROTEIN"/>
    <property type="match status" value="1"/>
</dbReference>
<dbReference type="InterPro" id="IPR015996">
    <property type="entry name" value="UCP028451"/>
</dbReference>
<sequence>MKNNIIIPKSSLDFLTQLKENNNKVWFDANKPKYLEELNHIETFAGALLQELSKTDVLETASGKKSVYRIYRDIRFAKDKTPFKTFWGGSFTRATSQRRGGYYFHLEKGNSFFAGGFWGPNAGDLKRVRSEFAHDSKPMQKILKSKIFVSTFGTLQGEQLKTAPKGYDVTHEAIDLLRYKQFLIIKRFTDDEVLSPDFLNLALETCQNMRPFFDYMSEVLTTDVNGASII</sequence>
<dbReference type="EMBL" id="JAGYVZ010000018">
    <property type="protein sequence ID" value="MBS7232850.1"/>
    <property type="molecule type" value="Genomic_DNA"/>
</dbReference>
<evidence type="ECO:0000313" key="2">
    <source>
        <dbReference type="Proteomes" id="UP000722625"/>
    </source>
</evidence>